<evidence type="ECO:0000313" key="2">
    <source>
        <dbReference type="EMBL" id="GGA45346.1"/>
    </source>
</evidence>
<gene>
    <name evidence="2" type="ORF">GCM10011395_14440</name>
</gene>
<keyword evidence="3" id="KW-1185">Reference proteome</keyword>
<proteinExistence type="predicted"/>
<sequence>MTTKEDETAARLAAALRENLKRRKARARALDLPADPDTPKR</sequence>
<dbReference type="EMBL" id="BMDW01000007">
    <property type="protein sequence ID" value="GGA45346.1"/>
    <property type="molecule type" value="Genomic_DNA"/>
</dbReference>
<feature type="region of interest" description="Disordered" evidence="1">
    <location>
        <begin position="22"/>
        <end position="41"/>
    </location>
</feature>
<reference evidence="3" key="1">
    <citation type="journal article" date="2019" name="Int. J. Syst. Evol. Microbiol.">
        <title>The Global Catalogue of Microorganisms (GCM) 10K type strain sequencing project: providing services to taxonomists for standard genome sequencing and annotation.</title>
        <authorList>
            <consortium name="The Broad Institute Genomics Platform"/>
            <consortium name="The Broad Institute Genome Sequencing Center for Infectious Disease"/>
            <person name="Wu L."/>
            <person name="Ma J."/>
        </authorList>
    </citation>
    <scope>NUCLEOTIDE SEQUENCE [LARGE SCALE GENOMIC DNA]</scope>
    <source>
        <strain evidence="3">CGMCC 1.10106</strain>
    </source>
</reference>
<evidence type="ECO:0000256" key="1">
    <source>
        <dbReference type="SAM" id="MobiDB-lite"/>
    </source>
</evidence>
<accession>A0ABQ1GJT3</accession>
<name>A0ABQ1GJT3_9SPHN</name>
<dbReference type="RefSeq" id="WP_268234235.1">
    <property type="nucleotide sequence ID" value="NZ_BMDW01000007.1"/>
</dbReference>
<dbReference type="Proteomes" id="UP000618591">
    <property type="component" value="Unassembled WGS sequence"/>
</dbReference>
<comment type="caution">
    <text evidence="2">The sequence shown here is derived from an EMBL/GenBank/DDBJ whole genome shotgun (WGS) entry which is preliminary data.</text>
</comment>
<protein>
    <submittedName>
        <fullName evidence="2">Uncharacterized protein</fullName>
    </submittedName>
</protein>
<organism evidence="2 3">
    <name type="scientific">Sphingomonas psychrolutea</name>
    <dbReference type="NCBI Taxonomy" id="1259676"/>
    <lineage>
        <taxon>Bacteria</taxon>
        <taxon>Pseudomonadati</taxon>
        <taxon>Pseudomonadota</taxon>
        <taxon>Alphaproteobacteria</taxon>
        <taxon>Sphingomonadales</taxon>
        <taxon>Sphingomonadaceae</taxon>
        <taxon>Sphingomonas</taxon>
    </lineage>
</organism>
<evidence type="ECO:0000313" key="3">
    <source>
        <dbReference type="Proteomes" id="UP000618591"/>
    </source>
</evidence>